<evidence type="ECO:0000313" key="4">
    <source>
        <dbReference type="Proteomes" id="UP001240697"/>
    </source>
</evidence>
<reference evidence="3 4" key="1">
    <citation type="submission" date="2023-05" db="EMBL/GenBank/DDBJ databases">
        <authorList>
            <person name="Yin Y."/>
            <person name="Lu Z."/>
        </authorList>
    </citation>
    <scope>NUCLEOTIDE SEQUENCE [LARGE SCALE GENOMIC DNA]</scope>
    <source>
        <strain evidence="3 4">ZM22</strain>
    </source>
</reference>
<keyword evidence="1" id="KW-0812">Transmembrane</keyword>
<organism evidence="3 4">
    <name type="scientific">Comamonas resistens</name>
    <dbReference type="NCBI Taxonomy" id="3046670"/>
    <lineage>
        <taxon>Bacteria</taxon>
        <taxon>Pseudomonadati</taxon>
        <taxon>Pseudomonadota</taxon>
        <taxon>Betaproteobacteria</taxon>
        <taxon>Burkholderiales</taxon>
        <taxon>Comamonadaceae</taxon>
        <taxon>Comamonas</taxon>
    </lineage>
</organism>
<keyword evidence="1" id="KW-1133">Transmembrane helix</keyword>
<proteinExistence type="predicted"/>
<accession>A0ABY8SRA3</accession>
<dbReference type="InterPro" id="IPR009677">
    <property type="entry name" value="DUF1266"/>
</dbReference>
<keyword evidence="4" id="KW-1185">Reference proteome</keyword>
<feature type="domain" description="DUF1266" evidence="2">
    <location>
        <begin position="111"/>
        <end position="218"/>
    </location>
</feature>
<evidence type="ECO:0000259" key="2">
    <source>
        <dbReference type="Pfam" id="PF06889"/>
    </source>
</evidence>
<keyword evidence="1" id="KW-0472">Membrane</keyword>
<evidence type="ECO:0000256" key="1">
    <source>
        <dbReference type="SAM" id="Phobius"/>
    </source>
</evidence>
<dbReference type="EMBL" id="CP125947">
    <property type="protein sequence ID" value="WHS64766.1"/>
    <property type="molecule type" value="Genomic_DNA"/>
</dbReference>
<dbReference type="RefSeq" id="WP_283485877.1">
    <property type="nucleotide sequence ID" value="NZ_CP125947.1"/>
</dbReference>
<dbReference type="Pfam" id="PF06889">
    <property type="entry name" value="DUF1266"/>
    <property type="match status" value="1"/>
</dbReference>
<evidence type="ECO:0000313" key="3">
    <source>
        <dbReference type="EMBL" id="WHS64766.1"/>
    </source>
</evidence>
<protein>
    <submittedName>
        <fullName evidence="3">DUF1266 domain-containing protein</fullName>
    </submittedName>
</protein>
<feature type="transmembrane region" description="Helical" evidence="1">
    <location>
        <begin position="6"/>
        <end position="22"/>
    </location>
</feature>
<gene>
    <name evidence="3" type="ORF">QMY55_20100</name>
</gene>
<dbReference type="Proteomes" id="UP001240697">
    <property type="component" value="Chromosome"/>
</dbReference>
<name>A0ABY8SRA3_9BURK</name>
<sequence>MSGWMYLLITVAVVYWVFRGGFRRLNAAKARGDMISYQAGSPERNWALALAHPTAYHAMQGGFACDLGGADEALAKQLRPMILHHLGLRTDLGEEQVRQQLPGALRQRWFTLDLQRLQRSDEPRAAMAFACARVAFFVRCARLLDWIDEAAQWQVLMLNAQRAQQCFGSWLEFGQAYAQGRAQWVAQGRSDVLGKVVSTEEVATWVTEEQHPWHCMDWKLPLDETEVEHTNSASGTAAA</sequence>